<feature type="transmembrane region" description="Helical" evidence="1">
    <location>
        <begin position="98"/>
        <end position="115"/>
    </location>
</feature>
<dbReference type="RefSeq" id="WP_184473841.1">
    <property type="nucleotide sequence ID" value="NZ_JACHOV010000001.1"/>
</dbReference>
<evidence type="ECO:0000256" key="1">
    <source>
        <dbReference type="SAM" id="Phobius"/>
    </source>
</evidence>
<keyword evidence="1" id="KW-0812">Transmembrane</keyword>
<keyword evidence="3" id="KW-1185">Reference proteome</keyword>
<feature type="transmembrane region" description="Helical" evidence="1">
    <location>
        <begin position="42"/>
        <end position="61"/>
    </location>
</feature>
<feature type="transmembrane region" description="Helical" evidence="1">
    <location>
        <begin position="321"/>
        <end position="343"/>
    </location>
</feature>
<gene>
    <name evidence="2" type="ORF">HNQ99_000277</name>
</gene>
<feature type="transmembrane region" description="Helical" evidence="1">
    <location>
        <begin position="9"/>
        <end position="30"/>
    </location>
</feature>
<accession>A0A840HQT8</accession>
<feature type="transmembrane region" description="Helical" evidence="1">
    <location>
        <begin position="355"/>
        <end position="380"/>
    </location>
</feature>
<feature type="transmembrane region" description="Helical" evidence="1">
    <location>
        <begin position="185"/>
        <end position="203"/>
    </location>
</feature>
<keyword evidence="1" id="KW-1133">Transmembrane helix</keyword>
<dbReference type="InterPro" id="IPR025291">
    <property type="entry name" value="DUF4153"/>
</dbReference>
<dbReference type="AlphaFoldDB" id="A0A840HQT8"/>
<keyword evidence="1" id="KW-0472">Membrane</keyword>
<dbReference type="Proteomes" id="UP000575068">
    <property type="component" value="Unassembled WGS sequence"/>
</dbReference>
<name>A0A840HQT8_9SPHN</name>
<evidence type="ECO:0000313" key="3">
    <source>
        <dbReference type="Proteomes" id="UP000575068"/>
    </source>
</evidence>
<comment type="caution">
    <text evidence="2">The sequence shown here is derived from an EMBL/GenBank/DDBJ whole genome shotgun (WGS) entry which is preliminary data.</text>
</comment>
<organism evidence="2 3">
    <name type="scientific">Rhizorhapis suberifaciens</name>
    <name type="common">corky root of lettuce</name>
    <dbReference type="NCBI Taxonomy" id="13656"/>
    <lineage>
        <taxon>Bacteria</taxon>
        <taxon>Pseudomonadati</taxon>
        <taxon>Pseudomonadota</taxon>
        <taxon>Alphaproteobacteria</taxon>
        <taxon>Sphingomonadales</taxon>
        <taxon>Sphingomonadaceae</taxon>
        <taxon>Rhizorhapis</taxon>
    </lineage>
</organism>
<reference evidence="2 3" key="1">
    <citation type="submission" date="2020-08" db="EMBL/GenBank/DDBJ databases">
        <title>Genomic Encyclopedia of Type Strains, Phase IV (KMG-IV): sequencing the most valuable type-strain genomes for metagenomic binning, comparative biology and taxonomic classification.</title>
        <authorList>
            <person name="Goeker M."/>
        </authorList>
    </citation>
    <scope>NUCLEOTIDE SEQUENCE [LARGE SCALE GENOMIC DNA]</scope>
    <source>
        <strain evidence="2 3">DSM 7465</strain>
    </source>
</reference>
<proteinExistence type="predicted"/>
<protein>
    <recommendedName>
        <fullName evidence="4">DUF4153 domain-containing protein</fullName>
    </recommendedName>
</protein>
<feature type="transmembrane region" description="Helical" evidence="1">
    <location>
        <begin position="68"/>
        <end position="86"/>
    </location>
</feature>
<evidence type="ECO:0000313" key="2">
    <source>
        <dbReference type="EMBL" id="MBB4639997.1"/>
    </source>
</evidence>
<feature type="transmembrane region" description="Helical" evidence="1">
    <location>
        <begin position="284"/>
        <end position="309"/>
    </location>
</feature>
<sequence length="585" mass="63964">MEVDDQQGWAFRTWLLFLLGGVAGIVVHWLGDSVAGSPPDSFRLALATLIGTGVTVFGFTLERREWRSTATFSLLAALVVSSVIYWNGGPDDWYAANGWRLLCAAIAVAIAAPLFQSWRERSEGAFDWRTAFPYASVHDRAWTTVVLWFLAWAFAGIVMLLALLLSELFQLIGITFLREALREDWFIMGLLGAALGAGIGLLRDRDRMLAMLQRVAMTIFSVLAPILGAGLLLFVLALPFTGLTPLWDATRSTTPILLSTISAAILLINAVIGDSTEDEAKLPALRWGAMALGATILPLAVIAAISTGLRIGQYGLTPDRLWAVVFTAIAMAFGVAYAVALAWKRAGWAMPLRRANLVLAILLCGIAFILSTPLLSFGALSTRDQVARLKDGRTPLGRFDWAALWFDFGPTGKQAVRDLAKSGNAEIRKRAKEIQQAKYRWDATELDQRRIAAETLDRRLTILPAKVALPEDLQTRLSGSDMCGPSQSCVLLYRPSESSAVLITTPCDNCDPMVRPIYALNGRWQEQQGSGPVAVWPVISARQASPSEAERQAIAEAIRQGKVDIRPVRRRQLFIDGKAAGQPFE</sequence>
<dbReference type="EMBL" id="JACHOV010000001">
    <property type="protein sequence ID" value="MBB4639997.1"/>
    <property type="molecule type" value="Genomic_DNA"/>
</dbReference>
<dbReference type="Pfam" id="PF13687">
    <property type="entry name" value="DUF4153"/>
    <property type="match status" value="1"/>
</dbReference>
<feature type="transmembrane region" description="Helical" evidence="1">
    <location>
        <begin position="145"/>
        <end position="165"/>
    </location>
</feature>
<evidence type="ECO:0008006" key="4">
    <source>
        <dbReference type="Google" id="ProtNLM"/>
    </source>
</evidence>
<feature type="transmembrane region" description="Helical" evidence="1">
    <location>
        <begin position="252"/>
        <end position="272"/>
    </location>
</feature>
<feature type="transmembrane region" description="Helical" evidence="1">
    <location>
        <begin position="215"/>
        <end position="240"/>
    </location>
</feature>